<name>A0A167JHF0_CALVF</name>
<feature type="transmembrane region" description="Helical" evidence="1">
    <location>
        <begin position="54"/>
        <end position="80"/>
    </location>
</feature>
<feature type="transmembrane region" description="Helical" evidence="1">
    <location>
        <begin position="15"/>
        <end position="42"/>
    </location>
</feature>
<organism evidence="3 4">
    <name type="scientific">Calocera viscosa (strain TUFC12733)</name>
    <dbReference type="NCBI Taxonomy" id="1330018"/>
    <lineage>
        <taxon>Eukaryota</taxon>
        <taxon>Fungi</taxon>
        <taxon>Dikarya</taxon>
        <taxon>Basidiomycota</taxon>
        <taxon>Agaricomycotina</taxon>
        <taxon>Dacrymycetes</taxon>
        <taxon>Dacrymycetales</taxon>
        <taxon>Dacrymycetaceae</taxon>
        <taxon>Calocera</taxon>
    </lineage>
</organism>
<feature type="transmembrane region" description="Helical" evidence="1">
    <location>
        <begin position="135"/>
        <end position="156"/>
    </location>
</feature>
<keyword evidence="1" id="KW-1133">Transmembrane helix</keyword>
<feature type="transmembrane region" description="Helical" evidence="1">
    <location>
        <begin position="92"/>
        <end position="115"/>
    </location>
</feature>
<keyword evidence="1" id="KW-0812">Transmembrane</keyword>
<dbReference type="EMBL" id="KV417300">
    <property type="protein sequence ID" value="KZO93598.1"/>
    <property type="molecule type" value="Genomic_DNA"/>
</dbReference>
<feature type="domain" description="DUF6534" evidence="2">
    <location>
        <begin position="100"/>
        <end position="187"/>
    </location>
</feature>
<protein>
    <recommendedName>
        <fullName evidence="2">DUF6534 domain-containing protein</fullName>
    </recommendedName>
</protein>
<sequence length="254" mass="28744">MSAYYYLVRSYNDEFMLVFADTGIIAYPAITAANAFLVRCIYAWRIKVMTGNTWIAVFIWLVAFCVFMAGIGVTIGIKWVQELLLLDEIRTISLVWSFGSLTIDSFITSVLFWYLPKLRTGFPAVDDVLTRILRVSLQTGFLTALSVTATTIMYLANPGSTVYLGLLFVTSKLYGNSLMATFTMRDSWGLSDRSVSRYPVSELPTTGSSQKDGRREIEMEMLEVQRPGMLPYHMYLSDPDFIAEDRRQEKGIAL</sequence>
<dbReference type="PANTHER" id="PTHR40465">
    <property type="entry name" value="CHROMOSOME 1, WHOLE GENOME SHOTGUN SEQUENCE"/>
    <property type="match status" value="1"/>
</dbReference>
<evidence type="ECO:0000313" key="4">
    <source>
        <dbReference type="Proteomes" id="UP000076738"/>
    </source>
</evidence>
<reference evidence="3 4" key="1">
    <citation type="journal article" date="2016" name="Mol. Biol. Evol.">
        <title>Comparative Genomics of Early-Diverging Mushroom-Forming Fungi Provides Insights into the Origins of Lignocellulose Decay Capabilities.</title>
        <authorList>
            <person name="Nagy L.G."/>
            <person name="Riley R."/>
            <person name="Tritt A."/>
            <person name="Adam C."/>
            <person name="Daum C."/>
            <person name="Floudas D."/>
            <person name="Sun H."/>
            <person name="Yadav J.S."/>
            <person name="Pangilinan J."/>
            <person name="Larsson K.H."/>
            <person name="Matsuura K."/>
            <person name="Barry K."/>
            <person name="Labutti K."/>
            <person name="Kuo R."/>
            <person name="Ohm R.A."/>
            <person name="Bhattacharya S.S."/>
            <person name="Shirouzu T."/>
            <person name="Yoshinaga Y."/>
            <person name="Martin F.M."/>
            <person name="Grigoriev I.V."/>
            <person name="Hibbett D.S."/>
        </authorList>
    </citation>
    <scope>NUCLEOTIDE SEQUENCE [LARGE SCALE GENOMIC DNA]</scope>
    <source>
        <strain evidence="3 4">TUFC12733</strain>
    </source>
</reference>
<dbReference type="PANTHER" id="PTHR40465:SF1">
    <property type="entry name" value="DUF6534 DOMAIN-CONTAINING PROTEIN"/>
    <property type="match status" value="1"/>
</dbReference>
<dbReference type="Proteomes" id="UP000076738">
    <property type="component" value="Unassembled WGS sequence"/>
</dbReference>
<gene>
    <name evidence="3" type="ORF">CALVIDRAFT_600568</name>
</gene>
<dbReference type="Pfam" id="PF20152">
    <property type="entry name" value="DUF6534"/>
    <property type="match status" value="1"/>
</dbReference>
<dbReference type="OrthoDB" id="2535105at2759"/>
<evidence type="ECO:0000256" key="1">
    <source>
        <dbReference type="SAM" id="Phobius"/>
    </source>
</evidence>
<evidence type="ECO:0000313" key="3">
    <source>
        <dbReference type="EMBL" id="KZO93598.1"/>
    </source>
</evidence>
<accession>A0A167JHF0</accession>
<keyword evidence="4" id="KW-1185">Reference proteome</keyword>
<dbReference type="AlphaFoldDB" id="A0A167JHF0"/>
<dbReference type="InterPro" id="IPR045339">
    <property type="entry name" value="DUF6534"/>
</dbReference>
<dbReference type="STRING" id="1330018.A0A167JHF0"/>
<keyword evidence="1" id="KW-0472">Membrane</keyword>
<evidence type="ECO:0000259" key="2">
    <source>
        <dbReference type="Pfam" id="PF20152"/>
    </source>
</evidence>
<proteinExistence type="predicted"/>